<dbReference type="InterPro" id="IPR014327">
    <property type="entry name" value="RNA_pol_sigma70_bacteroid"/>
</dbReference>
<dbReference type="InterPro" id="IPR013324">
    <property type="entry name" value="RNA_pol_sigma_r3/r4-like"/>
</dbReference>
<dbReference type="eggNOG" id="COG1595">
    <property type="taxonomic scope" value="Bacteria"/>
</dbReference>
<dbReference type="EMBL" id="CP012074">
    <property type="protein sequence ID" value="AKU69591.1"/>
    <property type="molecule type" value="Genomic_DNA"/>
</dbReference>
<dbReference type="PANTHER" id="PTHR43133">
    <property type="entry name" value="RNA POLYMERASE ECF-TYPE SIGMA FACTO"/>
    <property type="match status" value="1"/>
</dbReference>
<dbReference type="InterPro" id="IPR007627">
    <property type="entry name" value="RNA_pol_sigma70_r2"/>
</dbReference>
<dbReference type="AlphaFoldDB" id="A0A0K1NLN7"/>
<dbReference type="SUPFAM" id="SSF88659">
    <property type="entry name" value="Sigma3 and sigma4 domains of RNA polymerase sigma factors"/>
    <property type="match status" value="1"/>
</dbReference>
<evidence type="ECO:0000256" key="1">
    <source>
        <dbReference type="ARBA" id="ARBA00010641"/>
    </source>
</evidence>
<dbReference type="KEGG" id="pfus:ADJ77_07385"/>
<gene>
    <name evidence="7" type="ORF">ADJ77_07385</name>
    <name evidence="8" type="ORF">J5A51_07080</name>
</gene>
<dbReference type="PANTHER" id="PTHR43133:SF46">
    <property type="entry name" value="RNA POLYMERASE SIGMA-70 FACTOR ECF SUBFAMILY"/>
    <property type="match status" value="1"/>
</dbReference>
<evidence type="ECO:0000313" key="7">
    <source>
        <dbReference type="EMBL" id="AKU69591.1"/>
    </source>
</evidence>
<dbReference type="Proteomes" id="UP000682005">
    <property type="component" value="Chromosome 1"/>
</dbReference>
<dbReference type="InterPro" id="IPR013249">
    <property type="entry name" value="RNA_pol_sigma70_r4_t2"/>
</dbReference>
<dbReference type="STRING" id="1236517.ADJ77_07385"/>
<keyword evidence="10" id="KW-1185">Reference proteome</keyword>
<evidence type="ECO:0000256" key="2">
    <source>
        <dbReference type="ARBA" id="ARBA00023015"/>
    </source>
</evidence>
<dbReference type="PRINTS" id="PR00038">
    <property type="entry name" value="HTHLUXR"/>
</dbReference>
<keyword evidence="4" id="KW-0804">Transcription</keyword>
<evidence type="ECO:0000313" key="10">
    <source>
        <dbReference type="Proteomes" id="UP000682005"/>
    </source>
</evidence>
<reference evidence="8 10" key="2">
    <citation type="submission" date="2021-03" db="EMBL/GenBank/DDBJ databases">
        <title>Human Oral Microbial Genomes.</title>
        <authorList>
            <person name="Johnston C.D."/>
            <person name="Chen T."/>
            <person name="Dewhirst F.E."/>
        </authorList>
    </citation>
    <scope>NUCLEOTIDE SEQUENCE [LARGE SCALE GENOMIC DNA]</scope>
    <source>
        <strain evidence="8 10">W1435</strain>
    </source>
</reference>
<dbReference type="RefSeq" id="WP_050696197.1">
    <property type="nucleotide sequence ID" value="NZ_BAKO01000004.1"/>
</dbReference>
<dbReference type="EMBL" id="CP072370">
    <property type="protein sequence ID" value="QUB87235.1"/>
    <property type="molecule type" value="Genomic_DNA"/>
</dbReference>
<reference evidence="7 9" key="1">
    <citation type="submission" date="2015-07" db="EMBL/GenBank/DDBJ databases">
        <authorList>
            <person name="Noorani M."/>
        </authorList>
    </citation>
    <scope>NUCLEOTIDE SEQUENCE [LARGE SCALE GENOMIC DNA]</scope>
    <source>
        <strain evidence="7 9">W1435</strain>
    </source>
</reference>
<dbReference type="SUPFAM" id="SSF88946">
    <property type="entry name" value="Sigma2 domain of RNA polymerase sigma factors"/>
    <property type="match status" value="1"/>
</dbReference>
<dbReference type="NCBIfam" id="TIGR02937">
    <property type="entry name" value="sigma70-ECF"/>
    <property type="match status" value="1"/>
</dbReference>
<feature type="domain" description="RNA polymerase sigma factor 70 region 4 type 2" evidence="6">
    <location>
        <begin position="126"/>
        <end position="178"/>
    </location>
</feature>
<dbReference type="InterPro" id="IPR000792">
    <property type="entry name" value="Tscrpt_reg_LuxR_C"/>
</dbReference>
<dbReference type="GO" id="GO:0006352">
    <property type="term" value="P:DNA-templated transcription initiation"/>
    <property type="evidence" value="ECO:0007669"/>
    <property type="project" value="InterPro"/>
</dbReference>
<proteinExistence type="inferred from homology"/>
<comment type="similarity">
    <text evidence="1">Belongs to the sigma-70 factor family. ECF subfamily.</text>
</comment>
<evidence type="ECO:0000259" key="5">
    <source>
        <dbReference type="Pfam" id="PF04542"/>
    </source>
</evidence>
<dbReference type="GO" id="GO:0003677">
    <property type="term" value="F:DNA binding"/>
    <property type="evidence" value="ECO:0007669"/>
    <property type="project" value="InterPro"/>
</dbReference>
<name>A0A0K1NLN7_9BACT</name>
<evidence type="ECO:0000313" key="8">
    <source>
        <dbReference type="EMBL" id="QUB87235.1"/>
    </source>
</evidence>
<dbReference type="InterPro" id="IPR014284">
    <property type="entry name" value="RNA_pol_sigma-70_dom"/>
</dbReference>
<dbReference type="Proteomes" id="UP000060345">
    <property type="component" value="Chromosome 1"/>
</dbReference>
<dbReference type="Pfam" id="PF08281">
    <property type="entry name" value="Sigma70_r4_2"/>
    <property type="match status" value="1"/>
</dbReference>
<evidence type="ECO:0000256" key="4">
    <source>
        <dbReference type="ARBA" id="ARBA00023163"/>
    </source>
</evidence>
<keyword evidence="3" id="KW-0731">Sigma factor</keyword>
<protein>
    <submittedName>
        <fullName evidence="8">RNA polymerase sigma-70 factor</fullName>
    </submittedName>
</protein>
<dbReference type="InterPro" id="IPR039425">
    <property type="entry name" value="RNA_pol_sigma-70-like"/>
</dbReference>
<accession>A0A0K1NLN7</accession>
<organism evidence="7 9">
    <name type="scientific">Prevotella fusca JCM 17724</name>
    <dbReference type="NCBI Taxonomy" id="1236517"/>
    <lineage>
        <taxon>Bacteria</taxon>
        <taxon>Pseudomonadati</taxon>
        <taxon>Bacteroidota</taxon>
        <taxon>Bacteroidia</taxon>
        <taxon>Bacteroidales</taxon>
        <taxon>Prevotellaceae</taxon>
        <taxon>Prevotella</taxon>
    </lineage>
</organism>
<dbReference type="OrthoDB" id="9782991at2"/>
<dbReference type="InterPro" id="IPR036388">
    <property type="entry name" value="WH-like_DNA-bd_sf"/>
</dbReference>
<dbReference type="GO" id="GO:0016987">
    <property type="term" value="F:sigma factor activity"/>
    <property type="evidence" value="ECO:0007669"/>
    <property type="project" value="UniProtKB-KW"/>
</dbReference>
<dbReference type="Gene3D" id="1.10.10.10">
    <property type="entry name" value="Winged helix-like DNA-binding domain superfamily/Winged helix DNA-binding domain"/>
    <property type="match status" value="1"/>
</dbReference>
<evidence type="ECO:0000313" key="9">
    <source>
        <dbReference type="Proteomes" id="UP000060345"/>
    </source>
</evidence>
<sequence>MELSESLIILQLKRGNEHAYKYVFDTYLEQLRAVAKYYLHDDFTAESIVADVIFHLWEIRDNIEIHTSLQQYLVRSVRNRCLDQLKSVRFRYEQSISALPDGSCVDDRNSENDQPLNCLLVKELEQAIGEAIENLPTDCRRVFKMSRMEGKKNGDIANELSLSVNTVKYHMKNALRLLQRELG</sequence>
<dbReference type="InterPro" id="IPR013325">
    <property type="entry name" value="RNA_pol_sigma_r2"/>
</dbReference>
<feature type="domain" description="RNA polymerase sigma-70 region 2" evidence="5">
    <location>
        <begin position="24"/>
        <end position="87"/>
    </location>
</feature>
<keyword evidence="2" id="KW-0805">Transcription regulation</keyword>
<dbReference type="Pfam" id="PF04542">
    <property type="entry name" value="Sigma70_r2"/>
    <property type="match status" value="1"/>
</dbReference>
<evidence type="ECO:0000256" key="3">
    <source>
        <dbReference type="ARBA" id="ARBA00023082"/>
    </source>
</evidence>
<evidence type="ECO:0000259" key="6">
    <source>
        <dbReference type="Pfam" id="PF08281"/>
    </source>
</evidence>
<dbReference type="Gene3D" id="1.10.1740.10">
    <property type="match status" value="1"/>
</dbReference>
<dbReference type="NCBIfam" id="TIGR02985">
    <property type="entry name" value="Sig70_bacteroi1"/>
    <property type="match status" value="1"/>
</dbReference>